<dbReference type="EMBL" id="BFEA01000602">
    <property type="protein sequence ID" value="GBG87238.1"/>
    <property type="molecule type" value="Genomic_DNA"/>
</dbReference>
<sequence>MGILSSVGGLVGAVPQQKGEDVLAQQPKDKYPSVVKYQQQLEADTADDARTEEEGRCLTESADEIDEAIENYKAKNGRFFEPDISEDSEEYSDLRSPEAEIMDSFLGDISTAESSSLARRQSGNDEGQRRLEQSDASQSGSKNLNTVRLSKDEVFQRYGAERRQSLRAEGLAHVTMPEHGSEYWATEARQGAGQRQGANDASRAQMLEDFGYAVLMEEHGLLSEEEEEKGLHSGQQSPGGGVPPSRESSGGVMRMLEDNAFQVLMEEGGGGGGTTSDEELESMLGAALGPADDEDIEEIPRAPPSFDSRSPEIMPIQRNIGVMKMLEEDGFEVLFESDEDGRRTGEGSEMSDDPGLAHAQHKGEEVDSPAEQPQRFSFAGSSSSMGGRFGDDNNGRGQGR</sequence>
<keyword evidence="3" id="KW-1185">Reference proteome</keyword>
<accession>A0A388LY37</accession>
<proteinExistence type="predicted"/>
<feature type="compositionally biased region" description="Basic and acidic residues" evidence="1">
    <location>
        <begin position="47"/>
        <end position="57"/>
    </location>
</feature>
<feature type="region of interest" description="Disordered" evidence="1">
    <location>
        <begin position="332"/>
        <end position="400"/>
    </location>
</feature>
<dbReference type="Gramene" id="GBG87238">
    <property type="protein sequence ID" value="GBG87238"/>
    <property type="gene ID" value="CBR_g45297"/>
</dbReference>
<comment type="caution">
    <text evidence="2">The sequence shown here is derived from an EMBL/GenBank/DDBJ whole genome shotgun (WGS) entry which is preliminary data.</text>
</comment>
<evidence type="ECO:0000313" key="3">
    <source>
        <dbReference type="Proteomes" id="UP000265515"/>
    </source>
</evidence>
<feature type="region of interest" description="Disordered" evidence="1">
    <location>
        <begin position="41"/>
        <end position="63"/>
    </location>
</feature>
<gene>
    <name evidence="2" type="ORF">CBR_g45297</name>
</gene>
<feature type="compositionally biased region" description="Basic and acidic residues" evidence="1">
    <location>
        <begin position="122"/>
        <end position="133"/>
    </location>
</feature>
<feature type="compositionally biased region" description="Polar residues" evidence="1">
    <location>
        <begin position="134"/>
        <end position="148"/>
    </location>
</feature>
<protein>
    <submittedName>
        <fullName evidence="2">Uncharacterized protein</fullName>
    </submittedName>
</protein>
<feature type="region of interest" description="Disordered" evidence="1">
    <location>
        <begin position="222"/>
        <end position="313"/>
    </location>
</feature>
<organism evidence="2 3">
    <name type="scientific">Chara braunii</name>
    <name type="common">Braun's stonewort</name>
    <dbReference type="NCBI Taxonomy" id="69332"/>
    <lineage>
        <taxon>Eukaryota</taxon>
        <taxon>Viridiplantae</taxon>
        <taxon>Streptophyta</taxon>
        <taxon>Charophyceae</taxon>
        <taxon>Charales</taxon>
        <taxon>Characeae</taxon>
        <taxon>Chara</taxon>
    </lineage>
</organism>
<feature type="compositionally biased region" description="Low complexity" evidence="1">
    <location>
        <begin position="376"/>
        <end position="386"/>
    </location>
</feature>
<name>A0A388LY37_CHABU</name>
<feature type="region of interest" description="Disordered" evidence="1">
    <location>
        <begin position="113"/>
        <end position="148"/>
    </location>
</feature>
<dbReference type="AlphaFoldDB" id="A0A388LY37"/>
<dbReference type="Proteomes" id="UP000265515">
    <property type="component" value="Unassembled WGS sequence"/>
</dbReference>
<evidence type="ECO:0000256" key="1">
    <source>
        <dbReference type="SAM" id="MobiDB-lite"/>
    </source>
</evidence>
<reference evidence="2 3" key="1">
    <citation type="journal article" date="2018" name="Cell">
        <title>The Chara Genome: Secondary Complexity and Implications for Plant Terrestrialization.</title>
        <authorList>
            <person name="Nishiyama T."/>
            <person name="Sakayama H."/>
            <person name="Vries J.D."/>
            <person name="Buschmann H."/>
            <person name="Saint-Marcoux D."/>
            <person name="Ullrich K.K."/>
            <person name="Haas F.B."/>
            <person name="Vanderstraeten L."/>
            <person name="Becker D."/>
            <person name="Lang D."/>
            <person name="Vosolsobe S."/>
            <person name="Rombauts S."/>
            <person name="Wilhelmsson P.K.I."/>
            <person name="Janitza P."/>
            <person name="Kern R."/>
            <person name="Heyl A."/>
            <person name="Rumpler F."/>
            <person name="Villalobos L.I.A.C."/>
            <person name="Clay J.M."/>
            <person name="Skokan R."/>
            <person name="Toyoda A."/>
            <person name="Suzuki Y."/>
            <person name="Kagoshima H."/>
            <person name="Schijlen E."/>
            <person name="Tajeshwar N."/>
            <person name="Catarino B."/>
            <person name="Hetherington A.J."/>
            <person name="Saltykova A."/>
            <person name="Bonnot C."/>
            <person name="Breuninger H."/>
            <person name="Symeonidi A."/>
            <person name="Radhakrishnan G.V."/>
            <person name="Van Nieuwerburgh F."/>
            <person name="Deforce D."/>
            <person name="Chang C."/>
            <person name="Karol K.G."/>
            <person name="Hedrich R."/>
            <person name="Ulvskov P."/>
            <person name="Glockner G."/>
            <person name="Delwiche C.F."/>
            <person name="Petrasek J."/>
            <person name="Van de Peer Y."/>
            <person name="Friml J."/>
            <person name="Beilby M."/>
            <person name="Dolan L."/>
            <person name="Kohara Y."/>
            <person name="Sugano S."/>
            <person name="Fujiyama A."/>
            <person name="Delaux P.-M."/>
            <person name="Quint M."/>
            <person name="TheiBen G."/>
            <person name="Hagemann M."/>
            <person name="Harholt J."/>
            <person name="Dunand C."/>
            <person name="Zachgo S."/>
            <person name="Langdale J."/>
            <person name="Maumus F."/>
            <person name="Straeten D.V.D."/>
            <person name="Gould S.B."/>
            <person name="Rensing S.A."/>
        </authorList>
    </citation>
    <scope>NUCLEOTIDE SEQUENCE [LARGE SCALE GENOMIC DNA]</scope>
    <source>
        <strain evidence="2 3">S276</strain>
    </source>
</reference>
<evidence type="ECO:0000313" key="2">
    <source>
        <dbReference type="EMBL" id="GBG87238.1"/>
    </source>
</evidence>